<feature type="domain" description="cDENN" evidence="3">
    <location>
        <begin position="407"/>
        <end position="597"/>
    </location>
</feature>
<dbReference type="InterPro" id="IPR043153">
    <property type="entry name" value="DENN_C"/>
</dbReference>
<dbReference type="Pfam" id="PF02141">
    <property type="entry name" value="DENN"/>
    <property type="match status" value="1"/>
</dbReference>
<sequence length="1116" mass="124607">MAHQSRPGHFGSIHRYPAIPYIPRQGSGAQSSPTIPMRPSPLNGQPLSPNDMYESDHAEAEDKVEDLLRHGVLATFAHLQNGSSTTIGSSKAKADKVLGLDPHARLASFYLVSGVPRDFAEWSFADPDATRGMAHMEDSMGFFWRPDVLGSAYSGQKTQDWLKDLSRGKKGNSSLNSFANSSGKPHRSAYVPDAGPDGPLKLLDKTLKYAHPRDVEVINSTLAPPTTCHAFSFTIPKHDTLVAVARTRLDVESNFDSTASVPEDSVLDPTSSLTRHARNMSAATELAFHGVTLTVWTHVEPDKVVALKAIKENAERVKAGGLETLRAQLLKRPPPLSTEKLRWRSNVPWGLSRTSSVDFTGSEAEQMTSDLDRDSVSTRRKHLRSGWSMDDWPGDAPVFEDGGDTFWTPYAITLVSRHPIYDVMQDYLRLNWSMYAKNAKFHMAQMCRILNRDTPRPGETFSLFVGNRSKEGVTIEGVMPGALDFERGIVKVDFQLWPLFQALDLDHLLTCAEVALSNSGRIMFFSKHPALLNIAVSTLQYIVELRGWDGLAMPMLHCRDVTFVIEDPGPYIIGMPSECRYMVTIPNEVVVVDLDTNSLSCRSPPNVISTRSKRDKAKARIMSAFGPGFPMERNIPIEFKISYPRGAFRNVNRFVHGPQRPTYLGERLRSPTWWKHSEIITAFDKVLLDKHKKPSLIKRLTKSGMGRQEAQLTAGEQLAKTMMRKRALHYVEARDDLERKVARINKRLQKMASEGEHWRSQFESFEKYAENLAFEASDLKQKIEREKREARRLSNIANEQTKVNHDLEERLKQTEGARAEAMRQLSDMHQSIQELEKEREEIMNMFENQINTALSKGYRDDTRPSTPSGSSVCCSPHTRGRPGTRDSAQSGLSRLTMESQPVSVLGVAKGHARHLLPAEIEQERMMWEKTDGIAARIASIQQKLEMALCNVSSHTRTNSVATTDTDADDKDEVDLTETFSLDKTKEPNGSVETFKVKPTLDSLSPSSLDVQLSHSPRSTWTTKVEELDSRRRLSATELGLIPRGVSLRIKRRPESVGDVRDGLDRSASDSSVGQTEHVRLTSDSTFDEDSILTPLASEAGGLVDEDVGKGRLGVAE</sequence>
<feature type="compositionally biased region" description="Polar residues" evidence="2">
    <location>
        <begin position="171"/>
        <end position="183"/>
    </location>
</feature>
<feature type="compositionally biased region" description="Polar residues" evidence="2">
    <location>
        <begin position="864"/>
        <end position="873"/>
    </location>
</feature>
<dbReference type="AlphaFoldDB" id="A0A1Y1U7H0"/>
<gene>
    <name evidence="4" type="ORF">BD324DRAFT_637880</name>
</gene>
<evidence type="ECO:0000313" key="5">
    <source>
        <dbReference type="Proteomes" id="UP000193218"/>
    </source>
</evidence>
<dbReference type="GO" id="GO:0032483">
    <property type="term" value="P:regulation of Rab protein signal transduction"/>
    <property type="evidence" value="ECO:0007669"/>
    <property type="project" value="TreeGrafter"/>
</dbReference>
<dbReference type="EMBL" id="NBSH01000016">
    <property type="protein sequence ID" value="ORX33981.1"/>
    <property type="molecule type" value="Genomic_DNA"/>
</dbReference>
<keyword evidence="5" id="KW-1185">Reference proteome</keyword>
<dbReference type="RefSeq" id="XP_021868269.1">
    <property type="nucleotide sequence ID" value="XM_022017061.1"/>
</dbReference>
<feature type="region of interest" description="Disordered" evidence="2">
    <location>
        <begin position="1055"/>
        <end position="1116"/>
    </location>
</feature>
<comment type="caution">
    <text evidence="4">The sequence shown here is derived from an EMBL/GenBank/DDBJ whole genome shotgun (WGS) entry which is preliminary data.</text>
</comment>
<dbReference type="SMART" id="SM00799">
    <property type="entry name" value="DENN"/>
    <property type="match status" value="1"/>
</dbReference>
<proteinExistence type="predicted"/>
<name>A0A1Y1U7H0_9TREE</name>
<evidence type="ECO:0000259" key="3">
    <source>
        <dbReference type="SMART" id="SM00799"/>
    </source>
</evidence>
<dbReference type="InParanoid" id="A0A1Y1U7H0"/>
<feature type="region of interest" description="Disordered" evidence="2">
    <location>
        <begin position="858"/>
        <end position="894"/>
    </location>
</feature>
<organism evidence="4 5">
    <name type="scientific">Kockovaella imperatae</name>
    <dbReference type="NCBI Taxonomy" id="4999"/>
    <lineage>
        <taxon>Eukaryota</taxon>
        <taxon>Fungi</taxon>
        <taxon>Dikarya</taxon>
        <taxon>Basidiomycota</taxon>
        <taxon>Agaricomycotina</taxon>
        <taxon>Tremellomycetes</taxon>
        <taxon>Tremellales</taxon>
        <taxon>Cuniculitremaceae</taxon>
        <taxon>Kockovaella</taxon>
    </lineage>
</organism>
<dbReference type="GO" id="GO:0031410">
    <property type="term" value="C:cytoplasmic vesicle"/>
    <property type="evidence" value="ECO:0007669"/>
    <property type="project" value="TreeGrafter"/>
</dbReference>
<dbReference type="InterPro" id="IPR051696">
    <property type="entry name" value="DENN_Domain_GEFs"/>
</dbReference>
<feature type="region of interest" description="Disordered" evidence="2">
    <location>
        <begin position="21"/>
        <end position="60"/>
    </location>
</feature>
<dbReference type="PANTHER" id="PTHR12296:SF31">
    <property type="entry name" value="DENN (AEX-3) DOMAIN PROTEIN (AFU_ORTHOLOGUE AFUA_6G11200)"/>
    <property type="match status" value="1"/>
</dbReference>
<evidence type="ECO:0000313" key="4">
    <source>
        <dbReference type="EMBL" id="ORX33981.1"/>
    </source>
</evidence>
<keyword evidence="1" id="KW-0175">Coiled coil</keyword>
<accession>A0A1Y1U7H0</accession>
<feature type="coiled-coil region" evidence="1">
    <location>
        <begin position="734"/>
        <end position="852"/>
    </location>
</feature>
<dbReference type="STRING" id="4999.A0A1Y1U7H0"/>
<dbReference type="GeneID" id="33558870"/>
<reference evidence="4 5" key="1">
    <citation type="submission" date="2017-03" db="EMBL/GenBank/DDBJ databases">
        <title>Widespread Adenine N6-methylation of Active Genes in Fungi.</title>
        <authorList>
            <consortium name="DOE Joint Genome Institute"/>
            <person name="Mondo S.J."/>
            <person name="Dannebaum R.O."/>
            <person name="Kuo R.C."/>
            <person name="Louie K.B."/>
            <person name="Bewick A.J."/>
            <person name="Labutti K."/>
            <person name="Haridas S."/>
            <person name="Kuo A."/>
            <person name="Salamov A."/>
            <person name="Ahrendt S.R."/>
            <person name="Lau R."/>
            <person name="Bowen B.P."/>
            <person name="Lipzen A."/>
            <person name="Sullivan W."/>
            <person name="Andreopoulos W.B."/>
            <person name="Clum A."/>
            <person name="Lindquist E."/>
            <person name="Daum C."/>
            <person name="Northen T.R."/>
            <person name="Ramamoorthy G."/>
            <person name="Schmitz R.J."/>
            <person name="Gryganskyi A."/>
            <person name="Culley D."/>
            <person name="Magnuson J."/>
            <person name="James T.Y."/>
            <person name="O'Malley M.A."/>
            <person name="Stajich J.E."/>
            <person name="Spatafora J.W."/>
            <person name="Visel A."/>
            <person name="Grigoriev I.V."/>
        </authorList>
    </citation>
    <scope>NUCLEOTIDE SEQUENCE [LARGE SCALE GENOMIC DNA]</scope>
    <source>
        <strain evidence="4 5">NRRL Y-17943</strain>
    </source>
</reference>
<dbReference type="InterPro" id="IPR001194">
    <property type="entry name" value="cDENN_dom"/>
</dbReference>
<dbReference type="Proteomes" id="UP000193218">
    <property type="component" value="Unassembled WGS sequence"/>
</dbReference>
<dbReference type="Gene3D" id="3.40.50.11500">
    <property type="match status" value="1"/>
</dbReference>
<feature type="region of interest" description="Disordered" evidence="2">
    <location>
        <begin position="166"/>
        <end position="195"/>
    </location>
</feature>
<protein>
    <submittedName>
        <fullName evidence="4">AEX-3 domain-domain-containing protein</fullName>
    </submittedName>
</protein>
<feature type="compositionally biased region" description="Basic and acidic residues" evidence="2">
    <location>
        <begin position="1055"/>
        <end position="1067"/>
    </location>
</feature>
<dbReference type="PANTHER" id="PTHR12296">
    <property type="entry name" value="DENN DOMAIN-CONTAINING PROTEIN 4"/>
    <property type="match status" value="1"/>
</dbReference>
<evidence type="ECO:0000256" key="1">
    <source>
        <dbReference type="SAM" id="Coils"/>
    </source>
</evidence>
<evidence type="ECO:0000256" key="2">
    <source>
        <dbReference type="SAM" id="MobiDB-lite"/>
    </source>
</evidence>
<dbReference type="OrthoDB" id="6019893at2759"/>